<organism evidence="8 9">
    <name type="scientific">Salisediminibacterium beveridgei</name>
    <dbReference type="NCBI Taxonomy" id="632773"/>
    <lineage>
        <taxon>Bacteria</taxon>
        <taxon>Bacillati</taxon>
        <taxon>Bacillota</taxon>
        <taxon>Bacilli</taxon>
        <taxon>Bacillales</taxon>
        <taxon>Bacillaceae</taxon>
        <taxon>Salisediminibacterium</taxon>
    </lineage>
</organism>
<sequence length="564" mass="65769">MGSFYQETLPFQHPEEIEQKLIQLLTRDIESSEELEQWLIDQSDLYDQLEEGLTGHYIDFQCQSDSEEAKKAFEHDQTIIEPILKKYEAELDDKFLKSPYVDSLHKEKYARLIRSKQNAQQLFRSENIELEVQENKLSTDYFEHTGGLMVDWHGKESTLSEIAVHLQDEERETRKLAYEKNGSAYQSVKDELQTIMNELIAIRQQKAKNAGLDNYRDYMFKKYERFDYTAEDCHTLADAVQKHVTPLKESIQKKHQSELGVDTYRPWDTKAVLPGQTPLQPFQDRDELVNTSHSIFQQLDERFSGLLSTMDERGMLDLTTRKGKAPGGFCAPLPVSGLSFIFMNAATTQDDMITLLHEMGHCIHNDLKRHLPLAVYRDTPMESSELASMTMELFTMDKWDQFYSNHEDLNRAKKEHLEGIIQFLPMGIAVDQFQHWLYENPTHTAEERNAKFFELQKKLNGETVDWSDYEQYAENSWLRILHIFEVPFYFIEYVIAQLGALQMFKQYRENPDQALANYKQALSLGNTGSLFDIYEAAGISFDFSSEKIQELMTFLQDELQKVSS</sequence>
<accession>A0A1D7QTX3</accession>
<dbReference type="GO" id="GO:0006508">
    <property type="term" value="P:proteolysis"/>
    <property type="evidence" value="ECO:0007669"/>
    <property type="project" value="UniProtKB-KW"/>
</dbReference>
<keyword evidence="9" id="KW-1185">Reference proteome</keyword>
<evidence type="ECO:0000256" key="1">
    <source>
        <dbReference type="ARBA" id="ARBA00022670"/>
    </source>
</evidence>
<gene>
    <name evidence="8" type="primary">pepB</name>
    <name evidence="8" type="ORF">BBEV_1056</name>
</gene>
<dbReference type="EMBL" id="CP012502">
    <property type="protein sequence ID" value="AOM82425.1"/>
    <property type="molecule type" value="Genomic_DNA"/>
</dbReference>
<dbReference type="Proteomes" id="UP000094463">
    <property type="component" value="Chromosome"/>
</dbReference>
<dbReference type="STRING" id="632773.BBEV_1056"/>
<name>A0A1D7QTX3_9BACI</name>
<keyword evidence="1 6" id="KW-0645">Protease</keyword>
<dbReference type="CDD" id="cd09606">
    <property type="entry name" value="M3B_PepF"/>
    <property type="match status" value="1"/>
</dbReference>
<evidence type="ECO:0000256" key="6">
    <source>
        <dbReference type="RuleBase" id="RU003435"/>
    </source>
</evidence>
<dbReference type="AlphaFoldDB" id="A0A1D7QTX3"/>
<keyword evidence="3 6" id="KW-0378">Hydrolase</keyword>
<dbReference type="InterPro" id="IPR045090">
    <property type="entry name" value="Pept_M3A_M3B"/>
</dbReference>
<evidence type="ECO:0000313" key="9">
    <source>
        <dbReference type="Proteomes" id="UP000094463"/>
    </source>
</evidence>
<dbReference type="KEGG" id="bbev:BBEV_1056"/>
<dbReference type="SUPFAM" id="SSF55486">
    <property type="entry name" value="Metalloproteases ('zincins'), catalytic domain"/>
    <property type="match status" value="1"/>
</dbReference>
<dbReference type="Gene3D" id="1.10.1370.30">
    <property type="match status" value="1"/>
</dbReference>
<evidence type="ECO:0000256" key="5">
    <source>
        <dbReference type="ARBA" id="ARBA00023049"/>
    </source>
</evidence>
<dbReference type="RefSeq" id="WP_069364517.1">
    <property type="nucleotide sequence ID" value="NZ_CP012502.1"/>
</dbReference>
<keyword evidence="2 6" id="KW-0479">Metal-binding</keyword>
<protein>
    <submittedName>
        <fullName evidence="8">Oligoendopeptidase F</fullName>
    </submittedName>
</protein>
<dbReference type="PATRIC" id="fig|632773.3.peg.1122"/>
<evidence type="ECO:0000313" key="8">
    <source>
        <dbReference type="EMBL" id="AOM82425.1"/>
    </source>
</evidence>
<dbReference type="Pfam" id="PF01432">
    <property type="entry name" value="Peptidase_M3"/>
    <property type="match status" value="1"/>
</dbReference>
<feature type="domain" description="Peptidase M3A/M3B catalytic" evidence="7">
    <location>
        <begin position="165"/>
        <end position="548"/>
    </location>
</feature>
<comment type="cofactor">
    <cofactor evidence="6">
        <name>Zn(2+)</name>
        <dbReference type="ChEBI" id="CHEBI:29105"/>
    </cofactor>
    <text evidence="6">Binds 1 zinc ion.</text>
</comment>
<dbReference type="GO" id="GO:0004222">
    <property type="term" value="F:metalloendopeptidase activity"/>
    <property type="evidence" value="ECO:0007669"/>
    <property type="project" value="InterPro"/>
</dbReference>
<dbReference type="InterPro" id="IPR001567">
    <property type="entry name" value="Pept_M3A_M3B_dom"/>
</dbReference>
<dbReference type="OrthoDB" id="9762795at2"/>
<dbReference type="GO" id="GO:0046872">
    <property type="term" value="F:metal ion binding"/>
    <property type="evidence" value="ECO:0007669"/>
    <property type="project" value="UniProtKB-UniRule"/>
</dbReference>
<dbReference type="PANTHER" id="PTHR11804:SF48">
    <property type="entry name" value="PUTATIVE-RELATED"/>
    <property type="match status" value="1"/>
</dbReference>
<keyword evidence="4 6" id="KW-0862">Zinc</keyword>
<evidence type="ECO:0000256" key="3">
    <source>
        <dbReference type="ARBA" id="ARBA00022801"/>
    </source>
</evidence>
<dbReference type="PANTHER" id="PTHR11804">
    <property type="entry name" value="PROTEASE M3 THIMET OLIGOPEPTIDASE-RELATED"/>
    <property type="match status" value="1"/>
</dbReference>
<comment type="similarity">
    <text evidence="6">Belongs to the peptidase M3 family.</text>
</comment>
<evidence type="ECO:0000256" key="2">
    <source>
        <dbReference type="ARBA" id="ARBA00022723"/>
    </source>
</evidence>
<reference evidence="8 9" key="1">
    <citation type="submission" date="2015-08" db="EMBL/GenBank/DDBJ databases">
        <title>The complete genome sequence of Bacillus beveridgei MLTeJB.</title>
        <authorList>
            <person name="Hanson T.E."/>
            <person name="Mesa C."/>
            <person name="Basesman S.M."/>
            <person name="Oremland R.S."/>
        </authorList>
    </citation>
    <scope>NUCLEOTIDE SEQUENCE [LARGE SCALE GENOMIC DNA]</scope>
    <source>
        <strain evidence="8 9">MLTeJB</strain>
    </source>
</reference>
<dbReference type="GO" id="GO:0006518">
    <property type="term" value="P:peptide metabolic process"/>
    <property type="evidence" value="ECO:0007669"/>
    <property type="project" value="TreeGrafter"/>
</dbReference>
<evidence type="ECO:0000259" key="7">
    <source>
        <dbReference type="Pfam" id="PF01432"/>
    </source>
</evidence>
<dbReference type="NCBIfam" id="TIGR02289">
    <property type="entry name" value="M3_not_pepF"/>
    <property type="match status" value="1"/>
</dbReference>
<evidence type="ECO:0000256" key="4">
    <source>
        <dbReference type="ARBA" id="ARBA00022833"/>
    </source>
</evidence>
<proteinExistence type="inferred from homology"/>
<dbReference type="InterPro" id="IPR011976">
    <property type="entry name" value="Pept_M3B_oligopep-rel"/>
</dbReference>
<keyword evidence="5 6" id="KW-0482">Metalloprotease</keyword>